<name>A0A0E9UJK3_ANGAN</name>
<reference evidence="1" key="1">
    <citation type="submission" date="2014-11" db="EMBL/GenBank/DDBJ databases">
        <authorList>
            <person name="Amaro Gonzalez C."/>
        </authorList>
    </citation>
    <scope>NUCLEOTIDE SEQUENCE</scope>
</reference>
<dbReference type="AlphaFoldDB" id="A0A0E9UJK3"/>
<proteinExistence type="predicted"/>
<protein>
    <submittedName>
        <fullName evidence="1">Uncharacterized protein</fullName>
    </submittedName>
</protein>
<organism evidence="1">
    <name type="scientific">Anguilla anguilla</name>
    <name type="common">European freshwater eel</name>
    <name type="synonym">Muraena anguilla</name>
    <dbReference type="NCBI Taxonomy" id="7936"/>
    <lineage>
        <taxon>Eukaryota</taxon>
        <taxon>Metazoa</taxon>
        <taxon>Chordata</taxon>
        <taxon>Craniata</taxon>
        <taxon>Vertebrata</taxon>
        <taxon>Euteleostomi</taxon>
        <taxon>Actinopterygii</taxon>
        <taxon>Neopterygii</taxon>
        <taxon>Teleostei</taxon>
        <taxon>Anguilliformes</taxon>
        <taxon>Anguillidae</taxon>
        <taxon>Anguilla</taxon>
    </lineage>
</organism>
<evidence type="ECO:0000313" key="1">
    <source>
        <dbReference type="EMBL" id="JAH65881.1"/>
    </source>
</evidence>
<accession>A0A0E9UJK3</accession>
<dbReference type="EMBL" id="GBXM01042696">
    <property type="protein sequence ID" value="JAH65881.1"/>
    <property type="molecule type" value="Transcribed_RNA"/>
</dbReference>
<sequence>MLSAFHFGPVPIMMPEYLLGVTN</sequence>
<reference evidence="1" key="2">
    <citation type="journal article" date="2015" name="Fish Shellfish Immunol.">
        <title>Early steps in the European eel (Anguilla anguilla)-Vibrio vulnificus interaction in the gills: Role of the RtxA13 toxin.</title>
        <authorList>
            <person name="Callol A."/>
            <person name="Pajuelo D."/>
            <person name="Ebbesson L."/>
            <person name="Teles M."/>
            <person name="MacKenzie S."/>
            <person name="Amaro C."/>
        </authorList>
    </citation>
    <scope>NUCLEOTIDE SEQUENCE</scope>
</reference>